<dbReference type="OrthoDB" id="2752996at2759"/>
<dbReference type="GO" id="GO:0003676">
    <property type="term" value="F:nucleic acid binding"/>
    <property type="evidence" value="ECO:0007669"/>
    <property type="project" value="InterPro"/>
</dbReference>
<dbReference type="STRING" id="436010.A0A166IPG6"/>
<accession>A0A166IPG6</accession>
<gene>
    <name evidence="1" type="ORF">FIBSPDRAFT_742965</name>
</gene>
<name>A0A166IPG6_9AGAM</name>
<reference evidence="1 2" key="1">
    <citation type="journal article" date="2016" name="Mol. Biol. Evol.">
        <title>Comparative Genomics of Early-Diverging Mushroom-Forming Fungi Provides Insights into the Origins of Lignocellulose Decay Capabilities.</title>
        <authorList>
            <person name="Nagy L.G."/>
            <person name="Riley R."/>
            <person name="Tritt A."/>
            <person name="Adam C."/>
            <person name="Daum C."/>
            <person name="Floudas D."/>
            <person name="Sun H."/>
            <person name="Yadav J.S."/>
            <person name="Pangilinan J."/>
            <person name="Larsson K.H."/>
            <person name="Matsuura K."/>
            <person name="Barry K."/>
            <person name="Labutti K."/>
            <person name="Kuo R."/>
            <person name="Ohm R.A."/>
            <person name="Bhattacharya S.S."/>
            <person name="Shirouzu T."/>
            <person name="Yoshinaga Y."/>
            <person name="Martin F.M."/>
            <person name="Grigoriev I.V."/>
            <person name="Hibbett D.S."/>
        </authorList>
    </citation>
    <scope>NUCLEOTIDE SEQUENCE [LARGE SCALE GENOMIC DNA]</scope>
    <source>
        <strain evidence="1 2">CBS 109695</strain>
    </source>
</reference>
<dbReference type="InterPro" id="IPR036397">
    <property type="entry name" value="RNaseH_sf"/>
</dbReference>
<dbReference type="Proteomes" id="UP000076532">
    <property type="component" value="Unassembled WGS sequence"/>
</dbReference>
<dbReference type="AlphaFoldDB" id="A0A166IPG6"/>
<sequence>MAPAFRRVQPPGHLEEDEVTVYTSGVCTHVGQEDAAAGGGVWYGEDDDRNYAFRVSGDLWSKESGEIAAILHVLQTESSFAPLTLISTLALVIDNLTTNLRRIEAEGHIGLADKDLFRAMVVTLREQERGAAKCLQATREEDGAREAVALARHGAVLLDTGSLVPTIPAPFDLGGAQLSQLTQARAYRGIREGKEPPRRQRTDISLDMTRYTVQGASGRLPTDAVIWRALRSPDIARNIRNFLWKTTHQLQKIGDYWENIPTMEICATCHSCEEVESMDHILFECKGVGQWEVWVLARELWKMKGGDWPDPKRTCDVLAAVLADLRTDHGRKRPGATRLYKIMVTESVFLIWKLRNERVINGVDSETGEHTLRALSALNARLCLDIEMMRGKWGPSRIPKDVVLRTWRNTLKDEANLPEDWTSGISEVLVGIRALERRKGGPLQDQPG</sequence>
<dbReference type="Gene3D" id="3.30.420.10">
    <property type="entry name" value="Ribonuclease H-like superfamily/Ribonuclease H"/>
    <property type="match status" value="1"/>
</dbReference>
<protein>
    <submittedName>
        <fullName evidence="1">Ribonuclease H-like protein</fullName>
    </submittedName>
</protein>
<dbReference type="EMBL" id="KV417558">
    <property type="protein sequence ID" value="KZP20043.1"/>
    <property type="molecule type" value="Genomic_DNA"/>
</dbReference>
<evidence type="ECO:0000313" key="1">
    <source>
        <dbReference type="EMBL" id="KZP20043.1"/>
    </source>
</evidence>
<organism evidence="1 2">
    <name type="scientific">Athelia psychrophila</name>
    <dbReference type="NCBI Taxonomy" id="1759441"/>
    <lineage>
        <taxon>Eukaryota</taxon>
        <taxon>Fungi</taxon>
        <taxon>Dikarya</taxon>
        <taxon>Basidiomycota</taxon>
        <taxon>Agaricomycotina</taxon>
        <taxon>Agaricomycetes</taxon>
        <taxon>Agaricomycetidae</taxon>
        <taxon>Atheliales</taxon>
        <taxon>Atheliaceae</taxon>
        <taxon>Athelia</taxon>
    </lineage>
</organism>
<evidence type="ECO:0000313" key="2">
    <source>
        <dbReference type="Proteomes" id="UP000076532"/>
    </source>
</evidence>
<proteinExistence type="predicted"/>
<keyword evidence="2" id="KW-1185">Reference proteome</keyword>